<reference evidence="2 3" key="1">
    <citation type="journal article" date="2015" name="Genome Biol.">
        <title>Comparative genomics of Steinernema reveals deeply conserved gene regulatory networks.</title>
        <authorList>
            <person name="Dillman A.R."/>
            <person name="Macchietto M."/>
            <person name="Porter C.F."/>
            <person name="Rogers A."/>
            <person name="Williams B."/>
            <person name="Antoshechkin I."/>
            <person name="Lee M.M."/>
            <person name="Goodwin Z."/>
            <person name="Lu X."/>
            <person name="Lewis E.E."/>
            <person name="Goodrich-Blair H."/>
            <person name="Stock S.P."/>
            <person name="Adams B.J."/>
            <person name="Sternberg P.W."/>
            <person name="Mortazavi A."/>
        </authorList>
    </citation>
    <scope>NUCLEOTIDE SEQUENCE [LARGE SCALE GENOMIC DNA]</scope>
    <source>
        <strain evidence="2 3">ALL</strain>
    </source>
</reference>
<gene>
    <name evidence="2" type="ORF">L596_008949</name>
</gene>
<evidence type="ECO:0000313" key="3">
    <source>
        <dbReference type="Proteomes" id="UP000298663"/>
    </source>
</evidence>
<accession>A0A4U5PE69</accession>
<organism evidence="2 3">
    <name type="scientific">Steinernema carpocapsae</name>
    <name type="common">Entomopathogenic nematode</name>
    <dbReference type="NCBI Taxonomy" id="34508"/>
    <lineage>
        <taxon>Eukaryota</taxon>
        <taxon>Metazoa</taxon>
        <taxon>Ecdysozoa</taxon>
        <taxon>Nematoda</taxon>
        <taxon>Chromadorea</taxon>
        <taxon>Rhabditida</taxon>
        <taxon>Tylenchina</taxon>
        <taxon>Panagrolaimomorpha</taxon>
        <taxon>Strongyloidoidea</taxon>
        <taxon>Steinernematidae</taxon>
        <taxon>Steinernema</taxon>
    </lineage>
</organism>
<dbReference type="Proteomes" id="UP000298663">
    <property type="component" value="Unassembled WGS sequence"/>
</dbReference>
<feature type="signal peptide" evidence="1">
    <location>
        <begin position="1"/>
        <end position="20"/>
    </location>
</feature>
<name>A0A4U5PE69_STECR</name>
<reference evidence="2 3" key="2">
    <citation type="journal article" date="2019" name="G3 (Bethesda)">
        <title>Hybrid Assembly of the Genome of the Entomopathogenic Nematode Steinernema carpocapsae Identifies the X-Chromosome.</title>
        <authorList>
            <person name="Serra L."/>
            <person name="Macchietto M."/>
            <person name="Macias-Munoz A."/>
            <person name="McGill C.J."/>
            <person name="Rodriguez I.M."/>
            <person name="Rodriguez B."/>
            <person name="Murad R."/>
            <person name="Mortazavi A."/>
        </authorList>
    </citation>
    <scope>NUCLEOTIDE SEQUENCE [LARGE SCALE GENOMIC DNA]</scope>
    <source>
        <strain evidence="2 3">ALL</strain>
    </source>
</reference>
<sequence>MLPVIIPPLIFFFGLLPTHASDQKSFDYPIYRDLSQDCDCLKLKRIQTVDFNMLLEIWSDIQRINCNRSEIYYASNYMANLMSKLDKAKFCDPEFTPSVSTRIHCPLLNQQILKFVDYVMRFQNGLKQMCQCKC</sequence>
<dbReference type="EMBL" id="AZBU02000002">
    <property type="protein sequence ID" value="TKR94690.1"/>
    <property type="molecule type" value="Genomic_DNA"/>
</dbReference>
<proteinExistence type="predicted"/>
<feature type="chain" id="PRO_5020828476" description="Interleukin" evidence="1">
    <location>
        <begin position="21"/>
        <end position="134"/>
    </location>
</feature>
<keyword evidence="3" id="KW-1185">Reference proteome</keyword>
<keyword evidence="1" id="KW-0732">Signal</keyword>
<protein>
    <recommendedName>
        <fullName evidence="4">Interleukin</fullName>
    </recommendedName>
</protein>
<dbReference type="AlphaFoldDB" id="A0A4U5PE69"/>
<evidence type="ECO:0008006" key="4">
    <source>
        <dbReference type="Google" id="ProtNLM"/>
    </source>
</evidence>
<evidence type="ECO:0000313" key="2">
    <source>
        <dbReference type="EMBL" id="TKR94690.1"/>
    </source>
</evidence>
<comment type="caution">
    <text evidence="2">The sequence shown here is derived from an EMBL/GenBank/DDBJ whole genome shotgun (WGS) entry which is preliminary data.</text>
</comment>
<evidence type="ECO:0000256" key="1">
    <source>
        <dbReference type="SAM" id="SignalP"/>
    </source>
</evidence>